<dbReference type="PANTHER" id="PTHR43434:SF1">
    <property type="entry name" value="PHOSPHOGLYCOLATE PHOSPHATASE"/>
    <property type="match status" value="1"/>
</dbReference>
<dbReference type="SFLD" id="SFLDS00003">
    <property type="entry name" value="Haloacid_Dehalogenase"/>
    <property type="match status" value="1"/>
</dbReference>
<protein>
    <recommendedName>
        <fullName evidence="4">phosphoglycolate phosphatase</fullName>
        <ecNumber evidence="4">3.1.3.18</ecNumber>
    </recommendedName>
</protein>
<dbReference type="NCBIfam" id="TIGR01549">
    <property type="entry name" value="HAD-SF-IA-v1"/>
    <property type="match status" value="1"/>
</dbReference>
<dbReference type="GeneID" id="99987643"/>
<dbReference type="GO" id="GO:0006281">
    <property type="term" value="P:DNA repair"/>
    <property type="evidence" value="ECO:0007669"/>
    <property type="project" value="TreeGrafter"/>
</dbReference>
<dbReference type="SFLD" id="SFLDG01129">
    <property type="entry name" value="C1.5:_HAD__Beta-PGM__Phosphata"/>
    <property type="match status" value="1"/>
</dbReference>
<dbReference type="GO" id="GO:0005829">
    <property type="term" value="C:cytosol"/>
    <property type="evidence" value="ECO:0007669"/>
    <property type="project" value="TreeGrafter"/>
</dbReference>
<dbReference type="GO" id="GO:0008967">
    <property type="term" value="F:phosphoglycolate phosphatase activity"/>
    <property type="evidence" value="ECO:0007669"/>
    <property type="project" value="UniProtKB-EC"/>
</dbReference>
<name>A0A1I0QYZ6_9BACT</name>
<dbReference type="Gene3D" id="3.40.50.1000">
    <property type="entry name" value="HAD superfamily/HAD-like"/>
    <property type="match status" value="1"/>
</dbReference>
<dbReference type="InterPro" id="IPR023198">
    <property type="entry name" value="PGP-like_dom2"/>
</dbReference>
<evidence type="ECO:0000313" key="5">
    <source>
        <dbReference type="EMBL" id="SEW33156.1"/>
    </source>
</evidence>
<organism evidence="5 6">
    <name type="scientific">Roseivirga pacifica</name>
    <dbReference type="NCBI Taxonomy" id="1267423"/>
    <lineage>
        <taxon>Bacteria</taxon>
        <taxon>Pseudomonadati</taxon>
        <taxon>Bacteroidota</taxon>
        <taxon>Cytophagia</taxon>
        <taxon>Cytophagales</taxon>
        <taxon>Roseivirgaceae</taxon>
        <taxon>Roseivirga</taxon>
    </lineage>
</organism>
<comment type="catalytic activity">
    <reaction evidence="1">
        <text>2-phosphoglycolate + H2O = glycolate + phosphate</text>
        <dbReference type="Rhea" id="RHEA:14369"/>
        <dbReference type="ChEBI" id="CHEBI:15377"/>
        <dbReference type="ChEBI" id="CHEBI:29805"/>
        <dbReference type="ChEBI" id="CHEBI:43474"/>
        <dbReference type="ChEBI" id="CHEBI:58033"/>
        <dbReference type="EC" id="3.1.3.18"/>
    </reaction>
</comment>
<dbReference type="PANTHER" id="PTHR43434">
    <property type="entry name" value="PHOSPHOGLYCOLATE PHOSPHATASE"/>
    <property type="match status" value="1"/>
</dbReference>
<reference evidence="6" key="1">
    <citation type="submission" date="2016-10" db="EMBL/GenBank/DDBJ databases">
        <authorList>
            <person name="Varghese N."/>
            <person name="Submissions S."/>
        </authorList>
    </citation>
    <scope>NUCLEOTIDE SEQUENCE [LARGE SCALE GENOMIC DNA]</scope>
    <source>
        <strain evidence="6">CGMCC 1.12402</strain>
    </source>
</reference>
<dbReference type="Pfam" id="PF13419">
    <property type="entry name" value="HAD_2"/>
    <property type="match status" value="1"/>
</dbReference>
<evidence type="ECO:0000256" key="1">
    <source>
        <dbReference type="ARBA" id="ARBA00000830"/>
    </source>
</evidence>
<dbReference type="STRING" id="1267423.SAMN05216290_2959"/>
<dbReference type="Gene3D" id="1.10.150.240">
    <property type="entry name" value="Putative phosphatase, domain 2"/>
    <property type="match status" value="1"/>
</dbReference>
<evidence type="ECO:0000256" key="2">
    <source>
        <dbReference type="ARBA" id="ARBA00004818"/>
    </source>
</evidence>
<comment type="similarity">
    <text evidence="3">Belongs to the HAD-like hydrolase superfamily. CbbY/CbbZ/Gph/YieH family.</text>
</comment>
<evidence type="ECO:0000313" key="6">
    <source>
        <dbReference type="Proteomes" id="UP000199437"/>
    </source>
</evidence>
<accession>A0A1I0QYZ6</accession>
<sequence length="207" mass="23676">MKSLENYKVILWDFDGVILDSMAIRDQGFVEVLKEYSEAQVNELLVYHRKNGGLSRYVKFRYFFEEIRGEEISNDSVNGLAEQFSNVMKSLLINPSLLISDSLNFIIENVQRYKMHIVSGSDGNELRYLCEQLDIDQYFLTIDGSPTPKKQLVKSVLSQFGYAQEDCVLIGDSINDFEAAESNSVDFMGFNNSNLMDMGTSYIKSFK</sequence>
<dbReference type="EC" id="3.1.3.18" evidence="4"/>
<dbReference type="InterPro" id="IPR041492">
    <property type="entry name" value="HAD_2"/>
</dbReference>
<dbReference type="Proteomes" id="UP000199437">
    <property type="component" value="Unassembled WGS sequence"/>
</dbReference>
<dbReference type="OrthoDB" id="9807630at2"/>
<dbReference type="CDD" id="cd01427">
    <property type="entry name" value="HAD_like"/>
    <property type="match status" value="1"/>
</dbReference>
<keyword evidence="6" id="KW-1185">Reference proteome</keyword>
<dbReference type="InterPro" id="IPR006439">
    <property type="entry name" value="HAD-SF_hydro_IA"/>
</dbReference>
<evidence type="ECO:0000256" key="4">
    <source>
        <dbReference type="ARBA" id="ARBA00013078"/>
    </source>
</evidence>
<dbReference type="InterPro" id="IPR050155">
    <property type="entry name" value="HAD-like_hydrolase_sf"/>
</dbReference>
<gene>
    <name evidence="5" type="ORF">SAMN05216290_2959</name>
</gene>
<proteinExistence type="inferred from homology"/>
<dbReference type="AlphaFoldDB" id="A0A1I0QYZ6"/>
<dbReference type="RefSeq" id="WP_090259336.1">
    <property type="nucleotide sequence ID" value="NZ_FOIR01000002.1"/>
</dbReference>
<comment type="pathway">
    <text evidence="2">Organic acid metabolism; glycolate biosynthesis; glycolate from 2-phosphoglycolate: step 1/1.</text>
</comment>
<evidence type="ECO:0000256" key="3">
    <source>
        <dbReference type="ARBA" id="ARBA00006171"/>
    </source>
</evidence>
<dbReference type="EMBL" id="FOIR01000002">
    <property type="protein sequence ID" value="SEW33156.1"/>
    <property type="molecule type" value="Genomic_DNA"/>
</dbReference>
<dbReference type="InterPro" id="IPR036412">
    <property type="entry name" value="HAD-like_sf"/>
</dbReference>
<dbReference type="SUPFAM" id="SSF56784">
    <property type="entry name" value="HAD-like"/>
    <property type="match status" value="1"/>
</dbReference>
<dbReference type="InterPro" id="IPR023214">
    <property type="entry name" value="HAD_sf"/>
</dbReference>